<dbReference type="HOGENOM" id="CLU_2855832_0_0_1"/>
<feature type="non-terminal residue" evidence="1">
    <location>
        <position position="65"/>
    </location>
</feature>
<accession>M5FX14</accession>
<dbReference type="GeneID" id="63689491"/>
<evidence type="ECO:0000313" key="1">
    <source>
        <dbReference type="EMBL" id="EJU00245.1"/>
    </source>
</evidence>
<feature type="non-terminal residue" evidence="1">
    <location>
        <position position="1"/>
    </location>
</feature>
<dbReference type="OrthoDB" id="3040543at2759"/>
<proteinExistence type="predicted"/>
<organism evidence="1 2">
    <name type="scientific">Dacryopinax primogenitus (strain DJM 731)</name>
    <name type="common">Brown rot fungus</name>
    <dbReference type="NCBI Taxonomy" id="1858805"/>
    <lineage>
        <taxon>Eukaryota</taxon>
        <taxon>Fungi</taxon>
        <taxon>Dikarya</taxon>
        <taxon>Basidiomycota</taxon>
        <taxon>Agaricomycotina</taxon>
        <taxon>Dacrymycetes</taxon>
        <taxon>Dacrymycetales</taxon>
        <taxon>Dacrymycetaceae</taxon>
        <taxon>Dacryopinax</taxon>
    </lineage>
</organism>
<dbReference type="EMBL" id="JH795867">
    <property type="protein sequence ID" value="EJU00245.1"/>
    <property type="molecule type" value="Genomic_DNA"/>
</dbReference>
<reference evidence="1 2" key="1">
    <citation type="journal article" date="2012" name="Science">
        <title>The Paleozoic origin of enzymatic lignin decomposition reconstructed from 31 fungal genomes.</title>
        <authorList>
            <person name="Floudas D."/>
            <person name="Binder M."/>
            <person name="Riley R."/>
            <person name="Barry K."/>
            <person name="Blanchette R.A."/>
            <person name="Henrissat B."/>
            <person name="Martinez A.T."/>
            <person name="Otillar R."/>
            <person name="Spatafora J.W."/>
            <person name="Yadav J.S."/>
            <person name="Aerts A."/>
            <person name="Benoit I."/>
            <person name="Boyd A."/>
            <person name="Carlson A."/>
            <person name="Copeland A."/>
            <person name="Coutinho P.M."/>
            <person name="de Vries R.P."/>
            <person name="Ferreira P."/>
            <person name="Findley K."/>
            <person name="Foster B."/>
            <person name="Gaskell J."/>
            <person name="Glotzer D."/>
            <person name="Gorecki P."/>
            <person name="Heitman J."/>
            <person name="Hesse C."/>
            <person name="Hori C."/>
            <person name="Igarashi K."/>
            <person name="Jurgens J.A."/>
            <person name="Kallen N."/>
            <person name="Kersten P."/>
            <person name="Kohler A."/>
            <person name="Kuees U."/>
            <person name="Kumar T.K.A."/>
            <person name="Kuo A."/>
            <person name="LaButti K."/>
            <person name="Larrondo L.F."/>
            <person name="Lindquist E."/>
            <person name="Ling A."/>
            <person name="Lombard V."/>
            <person name="Lucas S."/>
            <person name="Lundell T."/>
            <person name="Martin R."/>
            <person name="McLaughlin D.J."/>
            <person name="Morgenstern I."/>
            <person name="Morin E."/>
            <person name="Murat C."/>
            <person name="Nagy L.G."/>
            <person name="Nolan M."/>
            <person name="Ohm R.A."/>
            <person name="Patyshakuliyeva A."/>
            <person name="Rokas A."/>
            <person name="Ruiz-Duenas F.J."/>
            <person name="Sabat G."/>
            <person name="Salamov A."/>
            <person name="Samejima M."/>
            <person name="Schmutz J."/>
            <person name="Slot J.C."/>
            <person name="St John F."/>
            <person name="Stenlid J."/>
            <person name="Sun H."/>
            <person name="Sun S."/>
            <person name="Syed K."/>
            <person name="Tsang A."/>
            <person name="Wiebenga A."/>
            <person name="Young D."/>
            <person name="Pisabarro A."/>
            <person name="Eastwood D.C."/>
            <person name="Martin F."/>
            <person name="Cullen D."/>
            <person name="Grigoriev I.V."/>
            <person name="Hibbett D.S."/>
        </authorList>
    </citation>
    <scope>NUCLEOTIDE SEQUENCE [LARGE SCALE GENOMIC DNA]</scope>
    <source>
        <strain evidence="1 2">DJM-731 SS1</strain>
    </source>
</reference>
<dbReference type="AlphaFoldDB" id="M5FX14"/>
<sequence length="65" mass="7912">ADKYIVTFKELAFQTKYNSIALIKQFQQGLHQSLLDKIYALPEMPKKLKDWYKYALRFDQQWQKL</sequence>
<dbReference type="RefSeq" id="XP_040627142.1">
    <property type="nucleotide sequence ID" value="XM_040774429.1"/>
</dbReference>
<keyword evidence="2" id="KW-1185">Reference proteome</keyword>
<evidence type="ECO:0000313" key="2">
    <source>
        <dbReference type="Proteomes" id="UP000030653"/>
    </source>
</evidence>
<dbReference type="Proteomes" id="UP000030653">
    <property type="component" value="Unassembled WGS sequence"/>
</dbReference>
<name>M5FX14_DACPD</name>
<protein>
    <submittedName>
        <fullName evidence="1">Uncharacterized protein</fullName>
    </submittedName>
</protein>
<gene>
    <name evidence="1" type="ORF">DACRYDRAFT_37335</name>
</gene>